<dbReference type="AlphaFoldDB" id="A0A9X1XZH9"/>
<feature type="transmembrane region" description="Helical" evidence="2">
    <location>
        <begin position="15"/>
        <end position="33"/>
    </location>
</feature>
<protein>
    <submittedName>
        <fullName evidence="3">HlyD family efflux transporter periplasmic adaptor subunit</fullName>
    </submittedName>
</protein>
<proteinExistence type="predicted"/>
<dbReference type="SUPFAM" id="SSF111369">
    <property type="entry name" value="HlyD-like secretion proteins"/>
    <property type="match status" value="1"/>
</dbReference>
<dbReference type="Gene3D" id="2.40.50.100">
    <property type="match status" value="1"/>
</dbReference>
<dbReference type="GO" id="GO:0015562">
    <property type="term" value="F:efflux transmembrane transporter activity"/>
    <property type="evidence" value="ECO:0007669"/>
    <property type="project" value="TreeGrafter"/>
</dbReference>
<keyword evidence="4" id="KW-1185">Reference proteome</keyword>
<keyword evidence="2" id="KW-1133">Transmembrane helix</keyword>
<feature type="coiled-coil region" evidence="1">
    <location>
        <begin position="103"/>
        <end position="177"/>
    </location>
</feature>
<dbReference type="PANTHER" id="PTHR30469">
    <property type="entry name" value="MULTIDRUG RESISTANCE PROTEIN MDTA"/>
    <property type="match status" value="1"/>
</dbReference>
<reference evidence="3" key="1">
    <citation type="submission" date="2022-04" db="EMBL/GenBank/DDBJ databases">
        <authorList>
            <person name="Seo M.-J."/>
        </authorList>
    </citation>
    <scope>NUCLEOTIDE SEQUENCE</scope>
    <source>
        <strain evidence="3">MBLB2552</strain>
    </source>
</reference>
<evidence type="ECO:0000256" key="1">
    <source>
        <dbReference type="SAM" id="Coils"/>
    </source>
</evidence>
<dbReference type="Proteomes" id="UP001139534">
    <property type="component" value="Unassembled WGS sequence"/>
</dbReference>
<keyword evidence="1" id="KW-0175">Coiled coil</keyword>
<dbReference type="GO" id="GO:1990281">
    <property type="term" value="C:efflux pump complex"/>
    <property type="evidence" value="ECO:0007669"/>
    <property type="project" value="TreeGrafter"/>
</dbReference>
<keyword evidence="2" id="KW-0812">Transmembrane</keyword>
<dbReference type="Gene3D" id="2.40.420.20">
    <property type="match status" value="1"/>
</dbReference>
<comment type="caution">
    <text evidence="3">The sequence shown here is derived from an EMBL/GenBank/DDBJ whole genome shotgun (WGS) entry which is preliminary data.</text>
</comment>
<keyword evidence="2" id="KW-0472">Membrane</keyword>
<dbReference type="RefSeq" id="WP_248550707.1">
    <property type="nucleotide sequence ID" value="NZ_JALPRK010000003.1"/>
</dbReference>
<name>A0A9X1XZH9_9BACL</name>
<dbReference type="PANTHER" id="PTHR30469:SF15">
    <property type="entry name" value="HLYD FAMILY OF SECRETION PROTEINS"/>
    <property type="match status" value="1"/>
</dbReference>
<sequence length="386" mass="42365">MELTKEQTDRKRKKMIFIAFTALMGGLLFFTLFSNTLQSVTLPKVRTGQAKLGGLTYKLEASGVLQPAKQAELPNPAGWKVRKVLVKESDRVKKGQPLVLYDSAAAERELEDESDQLKKQRIALETIQDQFIEATVGGDETELREAKRELETRKLDLTVQERKIEGLKEQLDRQRELVAPFDGVVTKVNAVEGLASAGQPDMVVSSDIEGYRLEMTGDAEVIGRLQVATGQTLEVAVAASGDQPARTLDGTVEEIADAGSRVAGSAEDPVGMTATVPQKRLRIQVADPGLKGGEQVSIKLEQTSADQGWLLPNEAIHRDGGTRFIFKVEERRGALGNEFIARKVTIEASLGNEEETMIPADRLYEGDLIILESSEPLQDGNRVRLQ</sequence>
<evidence type="ECO:0000313" key="3">
    <source>
        <dbReference type="EMBL" id="MCK8486488.1"/>
    </source>
</evidence>
<organism evidence="3 4">
    <name type="scientific">Paenibacillus mellifer</name>
    <dbReference type="NCBI Taxonomy" id="2937794"/>
    <lineage>
        <taxon>Bacteria</taxon>
        <taxon>Bacillati</taxon>
        <taxon>Bacillota</taxon>
        <taxon>Bacilli</taxon>
        <taxon>Bacillales</taxon>
        <taxon>Paenibacillaceae</taxon>
        <taxon>Paenibacillus</taxon>
    </lineage>
</organism>
<evidence type="ECO:0000313" key="4">
    <source>
        <dbReference type="Proteomes" id="UP001139534"/>
    </source>
</evidence>
<gene>
    <name evidence="3" type="ORF">M0651_04785</name>
</gene>
<dbReference type="EMBL" id="JALPRK010000003">
    <property type="protein sequence ID" value="MCK8486488.1"/>
    <property type="molecule type" value="Genomic_DNA"/>
</dbReference>
<evidence type="ECO:0000256" key="2">
    <source>
        <dbReference type="SAM" id="Phobius"/>
    </source>
</evidence>
<accession>A0A9X1XZH9</accession>